<feature type="signal peptide" evidence="2">
    <location>
        <begin position="1"/>
        <end position="23"/>
    </location>
</feature>
<protein>
    <submittedName>
        <fullName evidence="4">S-layer homology domain-containing protein</fullName>
    </submittedName>
</protein>
<evidence type="ECO:0000256" key="2">
    <source>
        <dbReference type="SAM" id="SignalP"/>
    </source>
</evidence>
<sequence length="838" mass="89446">MKKTTNYSKFVATAATATLVASAVVPAVSAKEMKFSDVSKRYTEAVDYLVNKEITKGISDSKYGTDMNIKRIDVAMMIARATLTQEEIDNAPKNTFGDVPTRAAKQISALKKKGILDGKTTTSFGSEASITRGEAAIMLSRAYGIEGDTANVAFSDVAPRYKDAVAALVDNKITEGKSATKFATTDSIKRGELALFLFRLETLDATPAPEYKVDSLEAINGTQVQVKFTDTVDPVSLFKDGKMGAFKDGVFTMSKVGSSTPEAGALKGMLSKDGKTLTVTTENVVKGDYTVVINNLKAKDGKEIEKFTQVANIKADATAPKVVTADKVNSSQYLVKFSEPMKTLGTVTYKKEDGSAVEEDLAPDFKEGDSEVLIKLPTDLEAGKSLKVQMVAAKDMSGNLISPNPAEVTLTKGQPDGVAPAIETIEQTGANQFTVKFSEALSSNPVVTIGGVAAKSVEVNPENPLEYVVTTEGNLTTAQTVVVKDFEDLSGQAGTTYSKVVTFTEDTEAPVVTSTNVVADSEDKQQYVEFTFDKNVNLEDATMAASGKYVKDYVTKAGLEFAATPVAYKSEDDHKVVRVPVKTLLTGNDVEGAAYELTYKLEGIKSVANKDLKEKTGQLKFTRAADGKPENTNVVTVEKPVLDVSDNNKLIVTFDQAVDGASAVNKENYTIDGATIKDVTLLPVAESGKQQAVLNLTPGSSTFNGERAMTIKNIKALGSTKTMDTWSGTVNLKENIAPTVETAKLTDTKEITLTFTEAVNGAAANDFEVLVEGQSMATPLKVNAAVENGTKKAIIKLDAAITTEQINKGITLKPVETMDIKDVNGNMLSVPANITVTR</sequence>
<comment type="caution">
    <text evidence="4">The sequence shown here is derived from an EMBL/GenBank/DDBJ whole genome shotgun (WGS) entry which is preliminary data.</text>
</comment>
<evidence type="ECO:0000313" key="4">
    <source>
        <dbReference type="EMBL" id="MDW0108866.1"/>
    </source>
</evidence>
<dbReference type="Gene3D" id="2.60.40.1220">
    <property type="match status" value="4"/>
</dbReference>
<accession>A0ABU4FW30</accession>
<name>A0ABU4FW30_9BACL</name>
<keyword evidence="1 2" id="KW-0732">Signal</keyword>
<dbReference type="Proteomes" id="UP001280629">
    <property type="component" value="Unassembled WGS sequence"/>
</dbReference>
<dbReference type="RefSeq" id="WP_317934155.1">
    <property type="nucleotide sequence ID" value="NZ_JAUBDH010000001.1"/>
</dbReference>
<dbReference type="EMBL" id="JAUBDH010000001">
    <property type="protein sequence ID" value="MDW0108866.1"/>
    <property type="molecule type" value="Genomic_DNA"/>
</dbReference>
<feature type="chain" id="PRO_5045096717" evidence="2">
    <location>
        <begin position="24"/>
        <end position="838"/>
    </location>
</feature>
<evidence type="ECO:0000259" key="3">
    <source>
        <dbReference type="PROSITE" id="PS51272"/>
    </source>
</evidence>
<keyword evidence="5" id="KW-1185">Reference proteome</keyword>
<dbReference type="Pfam" id="PF00395">
    <property type="entry name" value="SLH"/>
    <property type="match status" value="3"/>
</dbReference>
<evidence type="ECO:0000313" key="5">
    <source>
        <dbReference type="Proteomes" id="UP001280629"/>
    </source>
</evidence>
<proteinExistence type="predicted"/>
<dbReference type="PROSITE" id="PS51272">
    <property type="entry name" value="SLH"/>
    <property type="match status" value="1"/>
</dbReference>
<dbReference type="InterPro" id="IPR001119">
    <property type="entry name" value="SLH_dom"/>
</dbReference>
<gene>
    <name evidence="4" type="ORF">QT716_02255</name>
</gene>
<feature type="domain" description="SLH" evidence="3">
    <location>
        <begin position="90"/>
        <end position="153"/>
    </location>
</feature>
<evidence type="ECO:0000256" key="1">
    <source>
        <dbReference type="ARBA" id="ARBA00022729"/>
    </source>
</evidence>
<organism evidence="4 5">
    <name type="scientific">Sporosarcina aquimarina</name>
    <dbReference type="NCBI Taxonomy" id="114975"/>
    <lineage>
        <taxon>Bacteria</taxon>
        <taxon>Bacillati</taxon>
        <taxon>Bacillota</taxon>
        <taxon>Bacilli</taxon>
        <taxon>Bacillales</taxon>
        <taxon>Caryophanaceae</taxon>
        <taxon>Sporosarcina</taxon>
    </lineage>
</organism>
<reference evidence="4 5" key="1">
    <citation type="submission" date="2023-06" db="EMBL/GenBank/DDBJ databases">
        <title>Sporosarcina sp. nov., isolated from Korean traditional fermented seafood 'Jeotgal'.</title>
        <authorList>
            <person name="Yang A.-I."/>
            <person name="Shin N.-R."/>
        </authorList>
    </citation>
    <scope>NUCLEOTIDE SEQUENCE [LARGE SCALE GENOMIC DNA]</scope>
    <source>
        <strain evidence="4 5">KCTC3840</strain>
    </source>
</reference>
<dbReference type="InterPro" id="IPR014755">
    <property type="entry name" value="Cu-Rt/internalin_Ig-like"/>
</dbReference>